<protein>
    <submittedName>
        <fullName evidence="2">Uncharacterized protein LOC101396452 isoform X3</fullName>
    </submittedName>
</protein>
<dbReference type="RefSeq" id="XP_014641895.1">
    <property type="nucleotide sequence ID" value="XM_014786409.1"/>
</dbReference>
<dbReference type="InterPro" id="IPR038775">
    <property type="entry name" value="SPMIP11"/>
</dbReference>
<dbReference type="PANTHER" id="PTHR35263">
    <property type="entry name" value="TESTIS-EXPRESSED PROTEIN 49"/>
    <property type="match status" value="1"/>
</dbReference>
<proteinExistence type="predicted"/>
<accession>A0ABM1CQR4</accession>
<dbReference type="GeneID" id="101396452"/>
<dbReference type="PANTHER" id="PTHR35263:SF1">
    <property type="entry name" value="TESTIS-EXPRESSED PROTEIN 49"/>
    <property type="match status" value="1"/>
</dbReference>
<evidence type="ECO:0000313" key="2">
    <source>
        <dbReference type="RefSeq" id="XP_014641895.1"/>
    </source>
</evidence>
<evidence type="ECO:0000313" key="1">
    <source>
        <dbReference type="Proteomes" id="UP000694910"/>
    </source>
</evidence>
<dbReference type="Proteomes" id="UP000694910">
    <property type="component" value="Unplaced"/>
</dbReference>
<dbReference type="Pfam" id="PF22593">
    <property type="entry name" value="SPMIP11"/>
    <property type="match status" value="1"/>
</dbReference>
<sequence>MAFFNLYLLGYQNSFRNKKRDITEETNQRELVPTRLPPIISEDGNYSVHQNSHTRYHEAVRKVLLKTCLWITLFSMTEPLVYIEQDVFAEQDGLWKEDKKGERGRRCPGSDG</sequence>
<reference evidence="2" key="1">
    <citation type="submission" date="2025-08" db="UniProtKB">
        <authorList>
            <consortium name="RefSeq"/>
        </authorList>
    </citation>
    <scope>IDENTIFICATION</scope>
</reference>
<keyword evidence="1" id="KW-1185">Reference proteome</keyword>
<organism evidence="1 2">
    <name type="scientific">Ceratotherium simum simum</name>
    <name type="common">Southern white rhinoceros</name>
    <dbReference type="NCBI Taxonomy" id="73337"/>
    <lineage>
        <taxon>Eukaryota</taxon>
        <taxon>Metazoa</taxon>
        <taxon>Chordata</taxon>
        <taxon>Craniata</taxon>
        <taxon>Vertebrata</taxon>
        <taxon>Euteleostomi</taxon>
        <taxon>Mammalia</taxon>
        <taxon>Eutheria</taxon>
        <taxon>Laurasiatheria</taxon>
        <taxon>Perissodactyla</taxon>
        <taxon>Rhinocerotidae</taxon>
        <taxon>Ceratotherium</taxon>
    </lineage>
</organism>
<gene>
    <name evidence="2" type="primary">LOC101396452</name>
</gene>
<name>A0ABM1CQR4_CERSS</name>